<proteinExistence type="predicted"/>
<protein>
    <submittedName>
        <fullName evidence="2">Uncharacterized protein</fullName>
    </submittedName>
</protein>
<feature type="compositionally biased region" description="Polar residues" evidence="1">
    <location>
        <begin position="43"/>
        <end position="55"/>
    </location>
</feature>
<dbReference type="Proteomes" id="UP000717585">
    <property type="component" value="Unassembled WGS sequence"/>
</dbReference>
<dbReference type="AlphaFoldDB" id="A0A8J6AT17"/>
<dbReference type="EMBL" id="JAHDYR010000025">
    <property type="protein sequence ID" value="KAG9393358.1"/>
    <property type="molecule type" value="Genomic_DNA"/>
</dbReference>
<feature type="region of interest" description="Disordered" evidence="1">
    <location>
        <begin position="19"/>
        <end position="85"/>
    </location>
</feature>
<evidence type="ECO:0000313" key="2">
    <source>
        <dbReference type="EMBL" id="KAG9393358.1"/>
    </source>
</evidence>
<gene>
    <name evidence="2" type="ORF">J8273_3493</name>
</gene>
<organism evidence="2 3">
    <name type="scientific">Carpediemonas membranifera</name>
    <dbReference type="NCBI Taxonomy" id="201153"/>
    <lineage>
        <taxon>Eukaryota</taxon>
        <taxon>Metamonada</taxon>
        <taxon>Carpediemonas-like organisms</taxon>
        <taxon>Carpediemonas</taxon>
    </lineage>
</organism>
<feature type="compositionally biased region" description="Basic and acidic residues" evidence="1">
    <location>
        <begin position="68"/>
        <end position="77"/>
    </location>
</feature>
<reference evidence="2" key="1">
    <citation type="submission" date="2021-05" db="EMBL/GenBank/DDBJ databases">
        <title>A free-living protist that lacks canonical eukaryotic 1 DNA replication and segregation systems.</title>
        <authorList>
            <person name="Salas-Leiva D.E."/>
            <person name="Tromer E.C."/>
            <person name="Curtis B.A."/>
            <person name="Jerlstrom-Hultqvist J."/>
            <person name="Kolisko M."/>
            <person name="Yi Z."/>
            <person name="Salas-Leiva J.S."/>
            <person name="Gallot-Lavallee L."/>
            <person name="Kops G.J.P.L."/>
            <person name="Archibald J.M."/>
            <person name="Simpson A.G.B."/>
            <person name="Roger A.J."/>
        </authorList>
    </citation>
    <scope>NUCLEOTIDE SEQUENCE</scope>
    <source>
        <strain evidence="2">BICM</strain>
    </source>
</reference>
<feature type="compositionally biased region" description="Basic and acidic residues" evidence="1">
    <location>
        <begin position="25"/>
        <end position="42"/>
    </location>
</feature>
<comment type="caution">
    <text evidence="2">The sequence shown here is derived from an EMBL/GenBank/DDBJ whole genome shotgun (WGS) entry which is preliminary data.</text>
</comment>
<name>A0A8J6AT17_9EUKA</name>
<sequence>MDDVVVPKGYELVLNGLQQSKSRVSKKDDEAPELESKTEKQRISFQAKQFTNLLDQQEKKKNKRAEKRKAAPTDAPKRAPSILPSSLSSMDWAAWGSIPDPGMDLSGRNKVIKQRREEQHQELSAVPDSVIEWAAASAVAEDVRVEERPTDKVEEADLLKLGRDDPTRWNGLARLYNRQGKKKKAQEIVREGLQPSSISPGLLSLAAEILPPAEATKALARVCTPDGDCYNRPDLKLDALVWSSWISIQPTDEDKLSWCRSLLDGGNDVQTPELWTTAVEVTARCGKPLDWVQKGLQAYGSDSGLWKAYTAAQAVLGQVGVDEAATAVMERCRLRGRALVESTKAVVGGLGDAAVSQYTEMIGDWKPMEIDEIVEIIKSLTPPVIRAWLAACPLTSIDRKKANKLAETLASVEPNGRVTAFAVRVLLLSDTAGLERLVEEAQFDEANMALLLSQPIAQDSVQFMFRCTSDPEKRSNIMDSIGGYGPKDQVALRLLDAVWGDRQGRIPVSSNSPESFAGIELTPGQVDRLIGLIPAAMEYPAVLADLMMAALACAPVPGLTRFEERLIEQAKHASLKKSRPAVLAALIAERCHGYEQMVVDRWTAIVKSNMDTISGLAVAQFIARAPDGPALAVLKEILTVTAKFDNVTSALLVDAILRLNLGSNSARKLAESMEDSALAAVVRERLSMSCKLSPFDKRLSIEEVFKDYLKEFKKKPGEQPAWIDADFVVTLIYHISRSRNHKRAKGFAALGLQLLRALQDTDPSRLLDCADLVSLDEKNPESPSVITKYHCTGQYFGVELARHLVSRDRRAVDVAAVVAATRVAIMGQ</sequence>
<evidence type="ECO:0000313" key="3">
    <source>
        <dbReference type="Proteomes" id="UP000717585"/>
    </source>
</evidence>
<evidence type="ECO:0000256" key="1">
    <source>
        <dbReference type="SAM" id="MobiDB-lite"/>
    </source>
</evidence>
<keyword evidence="3" id="KW-1185">Reference proteome</keyword>
<accession>A0A8J6AT17</accession>